<comment type="function">
    <text evidence="8">Also involved in hydrogenase metallocenter assembly, probably by participating in the nickel insertion step. This function in hydrogenase biosynthesis requires chaperone activity and the presence of the metal-binding domain, but not PPIase activity.</text>
</comment>
<dbReference type="EC" id="5.2.1.8" evidence="10"/>
<protein>
    <recommendedName>
        <fullName evidence="10">Peptidyl-prolyl cis-trans isomerase</fullName>
        <ecNumber evidence="10">5.2.1.8</ecNumber>
    </recommendedName>
</protein>
<dbReference type="GO" id="GO:0003755">
    <property type="term" value="F:peptidyl-prolyl cis-trans isomerase activity"/>
    <property type="evidence" value="ECO:0007669"/>
    <property type="project" value="UniProtKB-UniRule"/>
</dbReference>
<keyword evidence="4" id="KW-0963">Cytoplasm</keyword>
<evidence type="ECO:0000259" key="11">
    <source>
        <dbReference type="PROSITE" id="PS50059"/>
    </source>
</evidence>
<evidence type="ECO:0000313" key="13">
    <source>
        <dbReference type="Proteomes" id="UP000183994"/>
    </source>
</evidence>
<sequence>MEIGENTEVTLQFSIKDQKGEVLNDIYEYTPYRFVFDEAPKDQYPGLEKGVKGMAPGQTRMFTVPAESAFGERDKSLVERIRSDELPKGSVVVGNMVRKLSETGKASKPYTVTGFIGDWVYLDQNHPWAGKDLYYTVRIMAVAPVPEKKDKVTPIRQ</sequence>
<feature type="domain" description="PPIase FKBP-type" evidence="11">
    <location>
        <begin position="4"/>
        <end position="93"/>
    </location>
</feature>
<reference evidence="13" key="1">
    <citation type="submission" date="2016-11" db="EMBL/GenBank/DDBJ databases">
        <authorList>
            <person name="Varghese N."/>
            <person name="Submissions S."/>
        </authorList>
    </citation>
    <scope>NUCLEOTIDE SEQUENCE [LARGE SCALE GENOMIC DNA]</scope>
    <source>
        <strain evidence="13">DSM 16219</strain>
    </source>
</reference>
<evidence type="ECO:0000256" key="5">
    <source>
        <dbReference type="ARBA" id="ARBA00023110"/>
    </source>
</evidence>
<evidence type="ECO:0000256" key="9">
    <source>
        <dbReference type="PROSITE-ProRule" id="PRU00277"/>
    </source>
</evidence>
<dbReference type="OrthoDB" id="9808891at2"/>
<dbReference type="PROSITE" id="PS50059">
    <property type="entry name" value="FKBP_PPIASE"/>
    <property type="match status" value="1"/>
</dbReference>
<gene>
    <name evidence="12" type="ORF">SAMN02745216_02296</name>
</gene>
<dbReference type="Pfam" id="PF00254">
    <property type="entry name" value="FKBP_C"/>
    <property type="match status" value="1"/>
</dbReference>
<evidence type="ECO:0000256" key="2">
    <source>
        <dbReference type="ARBA" id="ARBA00004496"/>
    </source>
</evidence>
<organism evidence="12 13">
    <name type="scientific">Desulfatibacillum alkenivorans DSM 16219</name>
    <dbReference type="NCBI Taxonomy" id="1121393"/>
    <lineage>
        <taxon>Bacteria</taxon>
        <taxon>Pseudomonadati</taxon>
        <taxon>Thermodesulfobacteriota</taxon>
        <taxon>Desulfobacteria</taxon>
        <taxon>Desulfobacterales</taxon>
        <taxon>Desulfatibacillaceae</taxon>
        <taxon>Desulfatibacillum</taxon>
    </lineage>
</organism>
<dbReference type="InterPro" id="IPR046357">
    <property type="entry name" value="PPIase_dom_sf"/>
</dbReference>
<evidence type="ECO:0000256" key="3">
    <source>
        <dbReference type="ARBA" id="ARBA00006577"/>
    </source>
</evidence>
<dbReference type="GO" id="GO:0005737">
    <property type="term" value="C:cytoplasm"/>
    <property type="evidence" value="ECO:0007669"/>
    <property type="project" value="UniProtKB-SubCell"/>
</dbReference>
<dbReference type="InterPro" id="IPR001179">
    <property type="entry name" value="PPIase_FKBP_dom"/>
</dbReference>
<evidence type="ECO:0000256" key="1">
    <source>
        <dbReference type="ARBA" id="ARBA00000971"/>
    </source>
</evidence>
<evidence type="ECO:0000256" key="10">
    <source>
        <dbReference type="RuleBase" id="RU003915"/>
    </source>
</evidence>
<dbReference type="SUPFAM" id="SSF54534">
    <property type="entry name" value="FKBP-like"/>
    <property type="match status" value="1"/>
</dbReference>
<proteinExistence type="inferred from homology"/>
<dbReference type="PANTHER" id="PTHR47861:SF3">
    <property type="entry name" value="FKBP-TYPE PEPTIDYL-PROLYL CIS-TRANS ISOMERASE SLYD"/>
    <property type="match status" value="1"/>
</dbReference>
<evidence type="ECO:0000256" key="8">
    <source>
        <dbReference type="ARBA" id="ARBA00037071"/>
    </source>
</evidence>
<dbReference type="AlphaFoldDB" id="A0A1M6MAU1"/>
<accession>A0A1M6MAU1</accession>
<keyword evidence="13" id="KW-1185">Reference proteome</keyword>
<dbReference type="RefSeq" id="WP_073475862.1">
    <property type="nucleotide sequence ID" value="NZ_FQZU01000012.1"/>
</dbReference>
<dbReference type="STRING" id="1121393.SAMN02745216_02296"/>
<dbReference type="Gene3D" id="3.10.50.40">
    <property type="match status" value="1"/>
</dbReference>
<dbReference type="GO" id="GO:0042026">
    <property type="term" value="P:protein refolding"/>
    <property type="evidence" value="ECO:0007669"/>
    <property type="project" value="UniProtKB-ARBA"/>
</dbReference>
<keyword evidence="5 9" id="KW-0697">Rotamase</keyword>
<comment type="similarity">
    <text evidence="3 10">Belongs to the FKBP-type PPIase family.</text>
</comment>
<evidence type="ECO:0000256" key="4">
    <source>
        <dbReference type="ARBA" id="ARBA00022490"/>
    </source>
</evidence>
<comment type="catalytic activity">
    <reaction evidence="1 9 10">
        <text>[protein]-peptidylproline (omega=180) = [protein]-peptidylproline (omega=0)</text>
        <dbReference type="Rhea" id="RHEA:16237"/>
        <dbReference type="Rhea" id="RHEA-COMP:10747"/>
        <dbReference type="Rhea" id="RHEA-COMP:10748"/>
        <dbReference type="ChEBI" id="CHEBI:83833"/>
        <dbReference type="ChEBI" id="CHEBI:83834"/>
        <dbReference type="EC" id="5.2.1.8"/>
    </reaction>
</comment>
<comment type="subcellular location">
    <subcellularLocation>
        <location evidence="2">Cytoplasm</location>
    </subcellularLocation>
</comment>
<evidence type="ECO:0000313" key="12">
    <source>
        <dbReference type="EMBL" id="SHJ80433.1"/>
    </source>
</evidence>
<evidence type="ECO:0000256" key="7">
    <source>
        <dbReference type="ARBA" id="ARBA00023235"/>
    </source>
</evidence>
<keyword evidence="6" id="KW-0143">Chaperone</keyword>
<keyword evidence="7 9" id="KW-0413">Isomerase</keyword>
<evidence type="ECO:0000256" key="6">
    <source>
        <dbReference type="ARBA" id="ARBA00023186"/>
    </source>
</evidence>
<dbReference type="EMBL" id="FQZU01000012">
    <property type="protein sequence ID" value="SHJ80433.1"/>
    <property type="molecule type" value="Genomic_DNA"/>
</dbReference>
<dbReference type="Proteomes" id="UP000183994">
    <property type="component" value="Unassembled WGS sequence"/>
</dbReference>
<dbReference type="PANTHER" id="PTHR47861">
    <property type="entry name" value="FKBP-TYPE PEPTIDYL-PROLYL CIS-TRANS ISOMERASE SLYD"/>
    <property type="match status" value="1"/>
</dbReference>
<name>A0A1M6MAU1_9BACT</name>